<evidence type="ECO:0000313" key="6">
    <source>
        <dbReference type="Proteomes" id="UP001521911"/>
    </source>
</evidence>
<keyword evidence="1" id="KW-0238">DNA-binding</keyword>
<sequence length="191" mass="20572">MFTEHVHSSRSAAKAGTDSKVLATAYELFLTQGYATTSIRTIASEAGVSVGTVMGVGDKQTLLIRTIGQHISELHDDIRGQSDSLLDVLRPFLQMFTGHEELSRAFGAALIQQGNQGEALTALKTLLTDEITLRLGSGFSNEDATEYSNLLYNVYLGLLIGWAAGLYDTEHLTSQAASSIERLNTAFGVTQ</sequence>
<dbReference type="OrthoDB" id="116659at2"/>
<dbReference type="Proteomes" id="UP000031890">
    <property type="component" value="Chromosome"/>
</dbReference>
<evidence type="ECO:0000313" key="5">
    <source>
        <dbReference type="Proteomes" id="UP000031890"/>
    </source>
</evidence>
<dbReference type="EMBL" id="CP010827">
    <property type="protein sequence ID" value="AJI77709.1"/>
    <property type="molecule type" value="Genomic_DNA"/>
</dbReference>
<accession>A0A0B6EXN0</accession>
<dbReference type="Proteomes" id="UP001521911">
    <property type="component" value="Unassembled WGS sequence"/>
</dbReference>
<feature type="domain" description="HTH tetR-type" evidence="2">
    <location>
        <begin position="22"/>
        <end position="53"/>
    </location>
</feature>
<protein>
    <submittedName>
        <fullName evidence="4">TetR/AcrR family transcriptional regulator</fullName>
    </submittedName>
    <submittedName>
        <fullName evidence="3">Transcriptional regulator, TetR family</fullName>
    </submittedName>
</protein>
<dbReference type="KEGG" id="csx:CSING_00710"/>
<dbReference type="HOGENOM" id="CLU_103237_0_0_11"/>
<dbReference type="InterPro" id="IPR001647">
    <property type="entry name" value="HTH_TetR"/>
</dbReference>
<dbReference type="SUPFAM" id="SSF46689">
    <property type="entry name" value="Homeodomain-like"/>
    <property type="match status" value="1"/>
</dbReference>
<dbReference type="Gene3D" id="1.10.357.10">
    <property type="entry name" value="Tetracycline Repressor, domain 2"/>
    <property type="match status" value="1"/>
</dbReference>
<gene>
    <name evidence="3" type="ORF">CSING_00710</name>
    <name evidence="4" type="ORF">MHK08_12505</name>
</gene>
<dbReference type="AlphaFoldDB" id="A0A0B6EXN0"/>
<evidence type="ECO:0000313" key="4">
    <source>
        <dbReference type="EMBL" id="MCG7277279.1"/>
    </source>
</evidence>
<reference evidence="4 6" key="2">
    <citation type="submission" date="2022-02" db="EMBL/GenBank/DDBJ databases">
        <title>Uncovering new skin microbiome diversity through culturing and metagenomics.</title>
        <authorList>
            <person name="Conlan S."/>
            <person name="Deming C."/>
            <person name="Nisc Comparative Sequencing Program N."/>
            <person name="Segre J.A."/>
        </authorList>
    </citation>
    <scope>NUCLEOTIDE SEQUENCE [LARGE SCALE GENOMIC DNA]</scope>
    <source>
        <strain evidence="4 6">ACRQV</strain>
    </source>
</reference>
<proteinExistence type="predicted"/>
<organism evidence="3 5">
    <name type="scientific">Corynebacterium singulare</name>
    <dbReference type="NCBI Taxonomy" id="161899"/>
    <lineage>
        <taxon>Bacteria</taxon>
        <taxon>Bacillati</taxon>
        <taxon>Actinomycetota</taxon>
        <taxon>Actinomycetes</taxon>
        <taxon>Mycobacteriales</taxon>
        <taxon>Corynebacteriaceae</taxon>
        <taxon>Corynebacterium</taxon>
    </lineage>
</organism>
<evidence type="ECO:0000313" key="3">
    <source>
        <dbReference type="EMBL" id="AJI77709.1"/>
    </source>
</evidence>
<dbReference type="STRING" id="161899.CSING_00710"/>
<dbReference type="EMBL" id="JAKRDF010000025">
    <property type="protein sequence ID" value="MCG7277279.1"/>
    <property type="molecule type" value="Genomic_DNA"/>
</dbReference>
<dbReference type="Pfam" id="PF00440">
    <property type="entry name" value="TetR_N"/>
    <property type="match status" value="1"/>
</dbReference>
<evidence type="ECO:0000256" key="1">
    <source>
        <dbReference type="ARBA" id="ARBA00023125"/>
    </source>
</evidence>
<reference evidence="3 5" key="1">
    <citation type="journal article" date="2015" name="Genome Announc.">
        <title>Complete Genome Sequence and Annotation of Corynebacterium singulare DSM 44357, Isolated from a Human Semen Specimen.</title>
        <authorList>
            <person name="Merten M."/>
            <person name="Brinkrolf K."/>
            <person name="Albersmeier A."/>
            <person name="Kutter Y."/>
            <person name="Ruckert C."/>
            <person name="Tauch A."/>
        </authorList>
    </citation>
    <scope>NUCLEOTIDE SEQUENCE [LARGE SCALE GENOMIC DNA]</scope>
    <source>
        <strain evidence="3">IBS B52218</strain>
    </source>
</reference>
<dbReference type="InterPro" id="IPR009057">
    <property type="entry name" value="Homeodomain-like_sf"/>
</dbReference>
<keyword evidence="6" id="KW-1185">Reference proteome</keyword>
<evidence type="ECO:0000259" key="2">
    <source>
        <dbReference type="Pfam" id="PF00440"/>
    </source>
</evidence>
<dbReference type="GO" id="GO:0003677">
    <property type="term" value="F:DNA binding"/>
    <property type="evidence" value="ECO:0007669"/>
    <property type="project" value="UniProtKB-KW"/>
</dbReference>
<name>A0A0B6EXN0_9CORY</name>
<dbReference type="RefSeq" id="WP_042528824.1">
    <property type="nucleotide sequence ID" value="NZ_CP010827.1"/>
</dbReference>